<dbReference type="RefSeq" id="WP_264732902.1">
    <property type="nucleotide sequence ID" value="NZ_JAPDNR010000001.1"/>
</dbReference>
<sequence>MKVEWNQLLYTGMALFTRKGIRAVSIAAITRSCGLTEHDFYEHFESKEKLVNMIIADWIDKSGRYLLLNQHISSHAIIEMKHFLKGIEKMVQTVQPIFLADLSNHYTDSWKKLATFKEEAVESFLLLNLRRGIAEEVYRPDIDTWLIAKIYITQLQIILEEIWLQGIDVDRVCREMNRIFLQGLVSVKGMKLLYGKQG</sequence>
<dbReference type="PANTHER" id="PTHR43479">
    <property type="entry name" value="ACREF/ENVCD OPERON REPRESSOR-RELATED"/>
    <property type="match status" value="1"/>
</dbReference>
<evidence type="ECO:0000256" key="2">
    <source>
        <dbReference type="PROSITE-ProRule" id="PRU00335"/>
    </source>
</evidence>
<feature type="DNA-binding region" description="H-T-H motif" evidence="2">
    <location>
        <begin position="25"/>
        <end position="44"/>
    </location>
</feature>
<organism evidence="4 5">
    <name type="scientific">Chitinophaga nivalis</name>
    <dbReference type="NCBI Taxonomy" id="2991709"/>
    <lineage>
        <taxon>Bacteria</taxon>
        <taxon>Pseudomonadati</taxon>
        <taxon>Bacteroidota</taxon>
        <taxon>Chitinophagia</taxon>
        <taxon>Chitinophagales</taxon>
        <taxon>Chitinophagaceae</taxon>
        <taxon>Chitinophaga</taxon>
    </lineage>
</organism>
<evidence type="ECO:0000313" key="4">
    <source>
        <dbReference type="EMBL" id="MCW3486088.1"/>
    </source>
</evidence>
<reference evidence="4 5" key="1">
    <citation type="submission" date="2022-10" db="EMBL/GenBank/DDBJ databases">
        <title>Chitinophaga nivalis PC15 sp. nov., isolated from Pyeongchang county, South Korea.</title>
        <authorList>
            <person name="Trinh H.N."/>
        </authorList>
    </citation>
    <scope>NUCLEOTIDE SEQUENCE [LARGE SCALE GENOMIC DNA]</scope>
    <source>
        <strain evidence="4 5">PC14</strain>
    </source>
</reference>
<evidence type="ECO:0000259" key="3">
    <source>
        <dbReference type="PROSITE" id="PS50977"/>
    </source>
</evidence>
<dbReference type="Proteomes" id="UP001207742">
    <property type="component" value="Unassembled WGS sequence"/>
</dbReference>
<comment type="caution">
    <text evidence="4">The sequence shown here is derived from an EMBL/GenBank/DDBJ whole genome shotgun (WGS) entry which is preliminary data.</text>
</comment>
<dbReference type="PANTHER" id="PTHR43479:SF11">
    <property type="entry name" value="ACREF_ENVCD OPERON REPRESSOR-RELATED"/>
    <property type="match status" value="1"/>
</dbReference>
<dbReference type="PRINTS" id="PR00455">
    <property type="entry name" value="HTHTETR"/>
</dbReference>
<dbReference type="InterPro" id="IPR009057">
    <property type="entry name" value="Homeodomain-like_sf"/>
</dbReference>
<evidence type="ECO:0000313" key="5">
    <source>
        <dbReference type="Proteomes" id="UP001207742"/>
    </source>
</evidence>
<dbReference type="EMBL" id="JAPDNS010000002">
    <property type="protein sequence ID" value="MCW3486088.1"/>
    <property type="molecule type" value="Genomic_DNA"/>
</dbReference>
<dbReference type="SUPFAM" id="SSF46689">
    <property type="entry name" value="Homeodomain-like"/>
    <property type="match status" value="1"/>
</dbReference>
<proteinExistence type="predicted"/>
<dbReference type="Gene3D" id="1.10.357.10">
    <property type="entry name" value="Tetracycline Repressor, domain 2"/>
    <property type="match status" value="1"/>
</dbReference>
<dbReference type="PROSITE" id="PS50977">
    <property type="entry name" value="HTH_TETR_2"/>
    <property type="match status" value="1"/>
</dbReference>
<protein>
    <submittedName>
        <fullName evidence="4">TetR/AcrR family transcriptional regulator</fullName>
    </submittedName>
</protein>
<keyword evidence="5" id="KW-1185">Reference proteome</keyword>
<feature type="domain" description="HTH tetR-type" evidence="3">
    <location>
        <begin position="2"/>
        <end position="62"/>
    </location>
</feature>
<keyword evidence="1 2" id="KW-0238">DNA-binding</keyword>
<dbReference type="InterPro" id="IPR001647">
    <property type="entry name" value="HTH_TetR"/>
</dbReference>
<dbReference type="Pfam" id="PF00440">
    <property type="entry name" value="TetR_N"/>
    <property type="match status" value="1"/>
</dbReference>
<accession>A0ABT3IQ63</accession>
<dbReference type="InterPro" id="IPR050624">
    <property type="entry name" value="HTH-type_Tx_Regulator"/>
</dbReference>
<name>A0ABT3IQ63_9BACT</name>
<evidence type="ECO:0000256" key="1">
    <source>
        <dbReference type="ARBA" id="ARBA00023125"/>
    </source>
</evidence>
<gene>
    <name evidence="4" type="ORF">OL497_19460</name>
</gene>